<organism evidence="2 3">
    <name type="scientific">Amnibacterium kyonggiense</name>
    <dbReference type="NCBI Taxonomy" id="595671"/>
    <lineage>
        <taxon>Bacteria</taxon>
        <taxon>Bacillati</taxon>
        <taxon>Actinomycetota</taxon>
        <taxon>Actinomycetes</taxon>
        <taxon>Micrococcales</taxon>
        <taxon>Microbacteriaceae</taxon>
        <taxon>Amnibacterium</taxon>
    </lineage>
</organism>
<gene>
    <name evidence="2" type="ORF">CLV52_0745</name>
</gene>
<dbReference type="AlphaFoldDB" id="A0A4R7FQW4"/>
<dbReference type="InterPro" id="IPR050792">
    <property type="entry name" value="ADP-ribosylglycohydrolase"/>
</dbReference>
<comment type="caution">
    <text evidence="2">The sequence shown here is derived from an EMBL/GenBank/DDBJ whole genome shotgun (WGS) entry which is preliminary data.</text>
</comment>
<dbReference type="GO" id="GO:0046872">
    <property type="term" value="F:metal ion binding"/>
    <property type="evidence" value="ECO:0007669"/>
    <property type="project" value="UniProtKB-KW"/>
</dbReference>
<feature type="binding site" evidence="1">
    <location>
        <position position="62"/>
    </location>
    <ligand>
        <name>Mg(2+)</name>
        <dbReference type="ChEBI" id="CHEBI:18420"/>
        <label>1</label>
    </ligand>
</feature>
<feature type="binding site" evidence="1">
    <location>
        <position position="283"/>
    </location>
    <ligand>
        <name>Mg(2+)</name>
        <dbReference type="ChEBI" id="CHEBI:18420"/>
        <label>1</label>
    </ligand>
</feature>
<keyword evidence="3" id="KW-1185">Reference proteome</keyword>
<evidence type="ECO:0000313" key="2">
    <source>
        <dbReference type="EMBL" id="TDS80191.1"/>
    </source>
</evidence>
<name>A0A4R7FQW4_9MICO</name>
<dbReference type="Gene3D" id="1.10.4080.10">
    <property type="entry name" value="ADP-ribosylation/Crystallin J1"/>
    <property type="match status" value="1"/>
</dbReference>
<dbReference type="GO" id="GO:0016787">
    <property type="term" value="F:hydrolase activity"/>
    <property type="evidence" value="ECO:0007669"/>
    <property type="project" value="UniProtKB-KW"/>
</dbReference>
<reference evidence="2 3" key="1">
    <citation type="submission" date="2019-03" db="EMBL/GenBank/DDBJ databases">
        <title>Genomic Encyclopedia of Archaeal and Bacterial Type Strains, Phase II (KMG-II): from individual species to whole genera.</title>
        <authorList>
            <person name="Goeker M."/>
        </authorList>
    </citation>
    <scope>NUCLEOTIDE SEQUENCE [LARGE SCALE GENOMIC DNA]</scope>
    <source>
        <strain evidence="2 3">DSM 24782</strain>
    </source>
</reference>
<evidence type="ECO:0000313" key="3">
    <source>
        <dbReference type="Proteomes" id="UP000295344"/>
    </source>
</evidence>
<keyword evidence="1" id="KW-0479">Metal-binding</keyword>
<dbReference type="PANTHER" id="PTHR16222">
    <property type="entry name" value="ADP-RIBOSYLGLYCOHYDROLASE"/>
    <property type="match status" value="1"/>
</dbReference>
<feature type="binding site" evidence="1">
    <location>
        <position position="282"/>
    </location>
    <ligand>
        <name>Mg(2+)</name>
        <dbReference type="ChEBI" id="CHEBI:18420"/>
        <label>1</label>
    </ligand>
</feature>
<keyword evidence="2" id="KW-0378">Hydrolase</keyword>
<accession>A0A4R7FQW4</accession>
<sequence>MSRRDRALGALTGLAIGDALGMPTQTLPREAVLAAGAVTGFRAAAPDHPLAHGLAAGHVTDDTEQALLVADALIGGEGRIDPRRLADDLDRWERDARARGSLDLLGPSTRAAIQAVREGTAPELAGANGTTNGAAMRIAPVGIATPIVDLDDLVGAVEEACLVSHHTSVAIAGAAAVAAVVSAGVEGHDLPLAVALGIAAARAGAHRGRWVAGADVAARITWTTELAGRLDRATAVDRVIRLIGTSLATQESVPAAFAMLLLHPDDPWAACCAAASLGGDTDTIAAMTGAMAGAVHGVAAFPADAVETVRAVNDLRLEARVDALLALR</sequence>
<proteinExistence type="predicted"/>
<feature type="binding site" evidence="1">
    <location>
        <position position="61"/>
    </location>
    <ligand>
        <name>Mg(2+)</name>
        <dbReference type="ChEBI" id="CHEBI:18420"/>
        <label>1</label>
    </ligand>
</feature>
<feature type="binding site" evidence="1">
    <location>
        <position position="60"/>
    </location>
    <ligand>
        <name>Mg(2+)</name>
        <dbReference type="ChEBI" id="CHEBI:18420"/>
        <label>1</label>
    </ligand>
</feature>
<protein>
    <submittedName>
        <fullName evidence="2">ADP-ribosylglycohydrolase</fullName>
    </submittedName>
</protein>
<dbReference type="EMBL" id="SOAM01000001">
    <property type="protein sequence ID" value="TDS80191.1"/>
    <property type="molecule type" value="Genomic_DNA"/>
</dbReference>
<dbReference type="OrthoDB" id="2822542at2"/>
<dbReference type="Proteomes" id="UP000295344">
    <property type="component" value="Unassembled WGS sequence"/>
</dbReference>
<dbReference type="Pfam" id="PF03747">
    <property type="entry name" value="ADP_ribosyl_GH"/>
    <property type="match status" value="1"/>
</dbReference>
<dbReference type="InterPro" id="IPR005502">
    <property type="entry name" value="Ribosyl_crysJ1"/>
</dbReference>
<evidence type="ECO:0000256" key="1">
    <source>
        <dbReference type="PIRSR" id="PIRSR605502-1"/>
    </source>
</evidence>
<dbReference type="SUPFAM" id="SSF101478">
    <property type="entry name" value="ADP-ribosylglycohydrolase"/>
    <property type="match status" value="1"/>
</dbReference>
<dbReference type="InterPro" id="IPR036705">
    <property type="entry name" value="Ribosyl_crysJ1_sf"/>
</dbReference>
<feature type="binding site" evidence="1">
    <location>
        <position position="280"/>
    </location>
    <ligand>
        <name>Mg(2+)</name>
        <dbReference type="ChEBI" id="CHEBI:18420"/>
        <label>1</label>
    </ligand>
</feature>
<dbReference type="RefSeq" id="WP_133764933.1">
    <property type="nucleotide sequence ID" value="NZ_BAAARP010000001.1"/>
</dbReference>
<keyword evidence="1" id="KW-0460">Magnesium</keyword>
<dbReference type="PANTHER" id="PTHR16222:SF12">
    <property type="entry name" value="ADP-RIBOSYLGLYCOHYDROLASE-RELATED"/>
    <property type="match status" value="1"/>
</dbReference>
<comment type="cofactor">
    <cofactor evidence="1">
        <name>Mg(2+)</name>
        <dbReference type="ChEBI" id="CHEBI:18420"/>
    </cofactor>
    <text evidence="1">Binds 2 magnesium ions per subunit.</text>
</comment>